<comment type="caution">
    <text evidence="1">The sequence shown here is derived from an EMBL/GenBank/DDBJ whole genome shotgun (WGS) entry which is preliminary data.</text>
</comment>
<accession>A0AAD8GNQ2</accession>
<evidence type="ECO:0000313" key="1">
    <source>
        <dbReference type="EMBL" id="KAK1351876.1"/>
    </source>
</evidence>
<evidence type="ECO:0000313" key="2">
    <source>
        <dbReference type="Proteomes" id="UP001237642"/>
    </source>
</evidence>
<reference evidence="1" key="2">
    <citation type="submission" date="2023-05" db="EMBL/GenBank/DDBJ databases">
        <authorList>
            <person name="Schelkunov M.I."/>
        </authorList>
    </citation>
    <scope>NUCLEOTIDE SEQUENCE</scope>
    <source>
        <strain evidence="1">Hsosn_3</strain>
        <tissue evidence="1">Leaf</tissue>
    </source>
</reference>
<dbReference type="AlphaFoldDB" id="A0AAD8GNQ2"/>
<sequence length="101" mass="11518">MDSCNWDKQIILPGLWNDIQGEHANHHHLSLQSNSPVLKRDVPKIDKGDPYKISAEKLKPRLSGLHHRYILVSKSPRTLISKTLLKGYVELGYPCDYSVSK</sequence>
<dbReference type="Proteomes" id="UP001237642">
    <property type="component" value="Unassembled WGS sequence"/>
</dbReference>
<protein>
    <submittedName>
        <fullName evidence="1">Uncharacterized protein</fullName>
    </submittedName>
</protein>
<keyword evidence="2" id="KW-1185">Reference proteome</keyword>
<dbReference type="EMBL" id="JAUIZM010000022">
    <property type="protein sequence ID" value="KAK1351876.1"/>
    <property type="molecule type" value="Genomic_DNA"/>
</dbReference>
<gene>
    <name evidence="1" type="ORF">POM88_053881</name>
</gene>
<name>A0AAD8GNQ2_9APIA</name>
<organism evidence="1 2">
    <name type="scientific">Heracleum sosnowskyi</name>
    <dbReference type="NCBI Taxonomy" id="360622"/>
    <lineage>
        <taxon>Eukaryota</taxon>
        <taxon>Viridiplantae</taxon>
        <taxon>Streptophyta</taxon>
        <taxon>Embryophyta</taxon>
        <taxon>Tracheophyta</taxon>
        <taxon>Spermatophyta</taxon>
        <taxon>Magnoliopsida</taxon>
        <taxon>eudicotyledons</taxon>
        <taxon>Gunneridae</taxon>
        <taxon>Pentapetalae</taxon>
        <taxon>asterids</taxon>
        <taxon>campanulids</taxon>
        <taxon>Apiales</taxon>
        <taxon>Apiaceae</taxon>
        <taxon>Apioideae</taxon>
        <taxon>apioid superclade</taxon>
        <taxon>Tordylieae</taxon>
        <taxon>Tordyliinae</taxon>
        <taxon>Heracleum</taxon>
    </lineage>
</organism>
<reference evidence="1" key="1">
    <citation type="submission" date="2023-02" db="EMBL/GenBank/DDBJ databases">
        <title>Genome of toxic invasive species Heracleum sosnowskyi carries increased number of genes despite the absence of recent whole-genome duplications.</title>
        <authorList>
            <person name="Schelkunov M."/>
            <person name="Shtratnikova V."/>
            <person name="Makarenko M."/>
            <person name="Klepikova A."/>
            <person name="Omelchenko D."/>
            <person name="Novikova G."/>
            <person name="Obukhova E."/>
            <person name="Bogdanov V."/>
            <person name="Penin A."/>
            <person name="Logacheva M."/>
        </authorList>
    </citation>
    <scope>NUCLEOTIDE SEQUENCE</scope>
    <source>
        <strain evidence="1">Hsosn_3</strain>
        <tissue evidence="1">Leaf</tissue>
    </source>
</reference>
<proteinExistence type="predicted"/>